<proteinExistence type="predicted"/>
<name>A0A2P2IWU1_RHIMU</name>
<evidence type="ECO:0000313" key="1">
    <source>
        <dbReference type="EMBL" id="MBW85680.1"/>
    </source>
</evidence>
<dbReference type="AlphaFoldDB" id="A0A2P2IWU1"/>
<organism evidence="1">
    <name type="scientific">Rhizophora mucronata</name>
    <name type="common">Asiatic mangrove</name>
    <dbReference type="NCBI Taxonomy" id="61149"/>
    <lineage>
        <taxon>Eukaryota</taxon>
        <taxon>Viridiplantae</taxon>
        <taxon>Streptophyta</taxon>
        <taxon>Embryophyta</taxon>
        <taxon>Tracheophyta</taxon>
        <taxon>Spermatophyta</taxon>
        <taxon>Magnoliopsida</taxon>
        <taxon>eudicotyledons</taxon>
        <taxon>Gunneridae</taxon>
        <taxon>Pentapetalae</taxon>
        <taxon>rosids</taxon>
        <taxon>fabids</taxon>
        <taxon>Malpighiales</taxon>
        <taxon>Rhizophoraceae</taxon>
        <taxon>Rhizophora</taxon>
    </lineage>
</organism>
<reference evidence="1" key="1">
    <citation type="submission" date="2018-02" db="EMBL/GenBank/DDBJ databases">
        <title>Rhizophora mucronata_Transcriptome.</title>
        <authorList>
            <person name="Meera S.P."/>
            <person name="Sreeshan A."/>
            <person name="Augustine A."/>
        </authorList>
    </citation>
    <scope>NUCLEOTIDE SEQUENCE</scope>
    <source>
        <tissue evidence="1">Leaf</tissue>
    </source>
</reference>
<protein>
    <submittedName>
        <fullName evidence="1">Uncharacterized protein</fullName>
    </submittedName>
</protein>
<accession>A0A2P2IWU1</accession>
<dbReference type="EMBL" id="GGEC01005197">
    <property type="protein sequence ID" value="MBW85680.1"/>
    <property type="molecule type" value="Transcribed_RNA"/>
</dbReference>
<sequence length="26" mass="2951">MPVTKSHVSSFAEFFTRWAAFSTCNV</sequence>